<dbReference type="EMBL" id="AP018930">
    <property type="protein sequence ID" value="BBG25974.1"/>
    <property type="molecule type" value="Genomic_DNA"/>
</dbReference>
<sequence>MNKVIVIGVIVALLIISILGFYFLIMHHNSSTTGSSQKSLTTDQEFYISESLKTVLGNGFSVEESNGSSSSAQLLFGTIGDPSFFVNYSYIYYIENGSGYIKIYPAGPSSYWGALPYDLGVMRIVPAKPFSAAALMMNSQDVYYTGGNYTVMLVGTFSNGSSEPAGLYNTPDYPADGFSVGMFITPVHNWINMSTKYTYERDNVGMKGWPATQTGEIFYPYSKTPYIIVQWEPFWYPPLSRDSWTTGEFNVWIVTPNFSGGVTYNNIKLLVGGGGNGYIHGLRRGDEILMQVTYDGYNNTIYAKVTDVNTSSVITLDLPLNSTFSVPSDGRYWTEVNAGTGASFWNWGLTFVSVMNNVYVNIEKVS</sequence>
<feature type="transmembrane region" description="Helical" evidence="1">
    <location>
        <begin position="6"/>
        <end position="25"/>
    </location>
</feature>
<dbReference type="GeneID" id="41716944"/>
<dbReference type="Proteomes" id="UP000325030">
    <property type="component" value="Chromosome"/>
</dbReference>
<reference evidence="3" key="1">
    <citation type="submission" date="2018-09" db="EMBL/GenBank/DDBJ databases">
        <title>Complete Genome Sequencing of Sulfolobus sp. JCM 16834.</title>
        <authorList>
            <person name="Kato S."/>
            <person name="Itoh T."/>
            <person name="Ohkuma M."/>
        </authorList>
    </citation>
    <scope>NUCLEOTIDE SEQUENCE [LARGE SCALE GENOMIC DNA]</scope>
    <source>
        <strain evidence="3">IC-007</strain>
    </source>
</reference>
<keyword evidence="1" id="KW-0472">Membrane</keyword>
<evidence type="ECO:0000256" key="1">
    <source>
        <dbReference type="SAM" id="Phobius"/>
    </source>
</evidence>
<keyword evidence="1" id="KW-0812">Transmembrane</keyword>
<protein>
    <submittedName>
        <fullName evidence="2">Uncharacterized protein</fullName>
    </submittedName>
</protein>
<dbReference type="AlphaFoldDB" id="A0A510E0G5"/>
<gene>
    <name evidence="2" type="ORF">IC007_0479</name>
</gene>
<accession>A0A510E0G5</accession>
<dbReference type="RefSeq" id="WP_149564657.1">
    <property type="nucleotide sequence ID" value="NZ_AP018930.1"/>
</dbReference>
<evidence type="ECO:0000313" key="2">
    <source>
        <dbReference type="EMBL" id="BBG25974.1"/>
    </source>
</evidence>
<organism evidence="2 3">
    <name type="scientific">Sulfuracidifex tepidarius</name>
    <dbReference type="NCBI Taxonomy" id="1294262"/>
    <lineage>
        <taxon>Archaea</taxon>
        <taxon>Thermoproteota</taxon>
        <taxon>Thermoprotei</taxon>
        <taxon>Sulfolobales</taxon>
        <taxon>Sulfolobaceae</taxon>
        <taxon>Sulfuracidifex</taxon>
    </lineage>
</organism>
<evidence type="ECO:0000313" key="3">
    <source>
        <dbReference type="Proteomes" id="UP000325030"/>
    </source>
</evidence>
<proteinExistence type="predicted"/>
<name>A0A510E0G5_9CREN</name>
<keyword evidence="1" id="KW-1133">Transmembrane helix</keyword>